<dbReference type="InterPro" id="IPR014729">
    <property type="entry name" value="Rossmann-like_a/b/a_fold"/>
</dbReference>
<dbReference type="Gramene" id="Pp3c16_22910V3.1">
    <property type="protein sequence ID" value="Pp3c16_22910V3.1"/>
    <property type="gene ID" value="Pp3c16_22910"/>
</dbReference>
<accession>A0A2K1J9R6</accession>
<evidence type="ECO:0000256" key="3">
    <source>
        <dbReference type="ARBA" id="ARBA00012835"/>
    </source>
</evidence>
<dbReference type="PANTHER" id="PTHR43097:SF5">
    <property type="entry name" value="GLUTAMATE--TRNA LIGASE"/>
    <property type="match status" value="1"/>
</dbReference>
<evidence type="ECO:0000256" key="7">
    <source>
        <dbReference type="ARBA" id="ARBA00022840"/>
    </source>
</evidence>
<keyword evidence="4" id="KW-0963">Cytoplasm</keyword>
<evidence type="ECO:0000256" key="13">
    <source>
        <dbReference type="SAM" id="Coils"/>
    </source>
</evidence>
<dbReference type="InterPro" id="IPR050132">
    <property type="entry name" value="Gln/Glu-tRNA_Ligase"/>
</dbReference>
<dbReference type="GO" id="GO:0005524">
    <property type="term" value="F:ATP binding"/>
    <property type="evidence" value="ECO:0007669"/>
    <property type="project" value="UniProtKB-KW"/>
</dbReference>
<dbReference type="Gene3D" id="1.20.1050.130">
    <property type="match status" value="1"/>
</dbReference>
<evidence type="ECO:0000313" key="17">
    <source>
        <dbReference type="Proteomes" id="UP000006727"/>
    </source>
</evidence>
<feature type="coiled-coil region" evidence="13">
    <location>
        <begin position="235"/>
        <end position="262"/>
    </location>
</feature>
<dbReference type="GO" id="GO:0009791">
    <property type="term" value="P:post-embryonic development"/>
    <property type="evidence" value="ECO:0007669"/>
    <property type="project" value="UniProtKB-ARBA"/>
</dbReference>
<dbReference type="PROSITE" id="PS50405">
    <property type="entry name" value="GST_CTER"/>
    <property type="match status" value="1"/>
</dbReference>
<keyword evidence="5 12" id="KW-0436">Ligase</keyword>
<evidence type="ECO:0000256" key="11">
    <source>
        <dbReference type="ARBA" id="ARBA00048351"/>
    </source>
</evidence>
<keyword evidence="9 12" id="KW-0030">Aminoacyl-tRNA synthetase</keyword>
<dbReference type="PANTHER" id="PTHR43097">
    <property type="entry name" value="GLUTAMINE-TRNA LIGASE"/>
    <property type="match status" value="1"/>
</dbReference>
<evidence type="ECO:0000256" key="12">
    <source>
        <dbReference type="RuleBase" id="RU363037"/>
    </source>
</evidence>
<dbReference type="InterPro" id="IPR020056">
    <property type="entry name" value="Rbsml_bL25/Gln-tRNA_synth_N"/>
</dbReference>
<dbReference type="EC" id="6.1.1.17" evidence="3"/>
<dbReference type="EnsemblPlants" id="Pp3c16_22910V3.1">
    <property type="protein sequence ID" value="Pp3c16_22910V3.1"/>
    <property type="gene ID" value="Pp3c16_22910"/>
</dbReference>
<reference evidence="15 17" key="2">
    <citation type="journal article" date="2018" name="Plant J.">
        <title>The Physcomitrella patens chromosome-scale assembly reveals moss genome structure and evolution.</title>
        <authorList>
            <person name="Lang D."/>
            <person name="Ullrich K.K."/>
            <person name="Murat F."/>
            <person name="Fuchs J."/>
            <person name="Jenkins J."/>
            <person name="Haas F.B."/>
            <person name="Piednoel M."/>
            <person name="Gundlach H."/>
            <person name="Van Bel M."/>
            <person name="Meyberg R."/>
            <person name="Vives C."/>
            <person name="Morata J."/>
            <person name="Symeonidi A."/>
            <person name="Hiss M."/>
            <person name="Muchero W."/>
            <person name="Kamisugi Y."/>
            <person name="Saleh O."/>
            <person name="Blanc G."/>
            <person name="Decker E.L."/>
            <person name="van Gessel N."/>
            <person name="Grimwood J."/>
            <person name="Hayes R.D."/>
            <person name="Graham S.W."/>
            <person name="Gunter L.E."/>
            <person name="McDaniel S.F."/>
            <person name="Hoernstein S.N.W."/>
            <person name="Larsson A."/>
            <person name="Li F.W."/>
            <person name="Perroud P.F."/>
            <person name="Phillips J."/>
            <person name="Ranjan P."/>
            <person name="Rokshar D.S."/>
            <person name="Rothfels C.J."/>
            <person name="Schneider L."/>
            <person name="Shu S."/>
            <person name="Stevenson D.W."/>
            <person name="Thummler F."/>
            <person name="Tillich M."/>
            <person name="Villarreal Aguilar J.C."/>
            <person name="Widiez T."/>
            <person name="Wong G.K."/>
            <person name="Wymore A."/>
            <person name="Zhang Y."/>
            <person name="Zimmer A.D."/>
            <person name="Quatrano R.S."/>
            <person name="Mayer K.F.X."/>
            <person name="Goodstein D."/>
            <person name="Casacuberta J.M."/>
            <person name="Vandepoele K."/>
            <person name="Reski R."/>
            <person name="Cuming A.C."/>
            <person name="Tuskan G.A."/>
            <person name="Maumus F."/>
            <person name="Salse J."/>
            <person name="Schmutz J."/>
            <person name="Rensing S.A."/>
        </authorList>
    </citation>
    <scope>NUCLEOTIDE SEQUENCE [LARGE SCALE GENOMIC DNA]</scope>
    <source>
        <strain evidence="16 17">cv. Gransden 2004</strain>
    </source>
</reference>
<feature type="domain" description="GST C-terminal" evidence="14">
    <location>
        <begin position="1"/>
        <end position="128"/>
    </location>
</feature>
<dbReference type="Gene3D" id="3.40.50.620">
    <property type="entry name" value="HUPs"/>
    <property type="match status" value="2"/>
</dbReference>
<dbReference type="InterPro" id="IPR049437">
    <property type="entry name" value="tRNA-synt_1c_C2"/>
</dbReference>
<reference evidence="16" key="3">
    <citation type="submission" date="2020-12" db="UniProtKB">
        <authorList>
            <consortium name="EnsemblPlants"/>
        </authorList>
    </citation>
    <scope>IDENTIFICATION</scope>
</reference>
<keyword evidence="13" id="KW-0175">Coiled coil</keyword>
<dbReference type="CDD" id="cd10289">
    <property type="entry name" value="GST_C_AaRS_like"/>
    <property type="match status" value="1"/>
</dbReference>
<dbReference type="PaxDb" id="3218-PP1S4_245V6.1"/>
<proteinExistence type="inferred from homology"/>
<dbReference type="PRINTS" id="PR00987">
    <property type="entry name" value="TRNASYNTHGLU"/>
</dbReference>
<gene>
    <name evidence="15" type="ORF">PHYPA_021368</name>
</gene>
<dbReference type="Pfam" id="PF03950">
    <property type="entry name" value="tRNA-synt_1c_C"/>
    <property type="match status" value="1"/>
</dbReference>
<dbReference type="InterPro" id="IPR001412">
    <property type="entry name" value="aa-tRNA-synth_I_CS"/>
</dbReference>
<evidence type="ECO:0000256" key="6">
    <source>
        <dbReference type="ARBA" id="ARBA00022741"/>
    </source>
</evidence>
<dbReference type="EMBL" id="ABEU02000016">
    <property type="protein sequence ID" value="PNR38257.1"/>
    <property type="molecule type" value="Genomic_DNA"/>
</dbReference>
<dbReference type="GO" id="GO:0048608">
    <property type="term" value="P:reproductive structure development"/>
    <property type="evidence" value="ECO:0007669"/>
    <property type="project" value="UniProtKB-ARBA"/>
</dbReference>
<dbReference type="Pfam" id="PF20974">
    <property type="entry name" value="tRNA-synt_1c_C2"/>
    <property type="match status" value="1"/>
</dbReference>
<keyword evidence="6 12" id="KW-0547">Nucleotide-binding</keyword>
<dbReference type="FunCoup" id="A0A2K1J9R6">
    <property type="interactions" value="3205"/>
</dbReference>
<sequence length="582" mass="66213">MAEVKQFLSLIMDTFKSSESQTLVGNPSEVDEWLSYASSFGVGSELEGICAYANSYLALRTYFVGNDLTVADITIVAYLAKAGPRWESFGKSVKFPNLVRWYNCILVQYPAIANVLPSRGAGKPAPEVSKSSSAEAKEKLDGSFEVDLPGVEMGNVCTWFPPEPSGYLHIGHAKATLLNQFFAQKHKGRLIIRFDNTNPAIEKDGFVESTLQDLDTLGVKGNVITYTSDYFPQLMEMCEKLMKEEKAYVDDAEREQMQLERKAMIESNIEGVTHALRSSEYHDRNDQYYRVLEDMQLRKIHVWDFSRLNFVYTLLSKRKLQWFVDSGRVEGWYDPRFPTVQGIIRRGLTIEALKRFILSQGALKNLNLMEWDKLWTINKKIIDPVCPRHTAVLSEGKVLLDLSSGPETPFTRVILRHKKYEPAGKKATVFTKKMWLDHADATTVSEGVEVSLMHWSNCFIGKVERDQYELHVEGLVKTTKLKLTWLLETSEPVPLTLVELVHLIVKKKLEENDNFVSVLNPVTRIESAAIGDSNMRNLQRGEIIQLERKGYYICDVPFERSSKPIMLISIPDGRQQKPPGQH</sequence>
<dbReference type="InterPro" id="IPR011035">
    <property type="entry name" value="Ribosomal_bL25/Gln-tRNA_synth"/>
</dbReference>
<dbReference type="FunFam" id="2.40.240.10:FF:000004">
    <property type="entry name" value="Glutamyl-tRNA synthetase, cytoplasmic"/>
    <property type="match status" value="1"/>
</dbReference>
<comment type="subcellular location">
    <subcellularLocation>
        <location evidence="1">Cytoplasm</location>
    </subcellularLocation>
</comment>
<dbReference type="Pfam" id="PF00749">
    <property type="entry name" value="tRNA-synt_1c"/>
    <property type="match status" value="2"/>
</dbReference>
<dbReference type="GO" id="GO:0005829">
    <property type="term" value="C:cytosol"/>
    <property type="evidence" value="ECO:0000318"/>
    <property type="project" value="GO_Central"/>
</dbReference>
<dbReference type="GO" id="GO:0004818">
    <property type="term" value="F:glutamate-tRNA ligase activity"/>
    <property type="evidence" value="ECO:0000318"/>
    <property type="project" value="GO_Central"/>
</dbReference>
<keyword evidence="17" id="KW-1185">Reference proteome</keyword>
<keyword evidence="8 12" id="KW-0648">Protein biosynthesis</keyword>
<dbReference type="Proteomes" id="UP000006727">
    <property type="component" value="Chromosome 16"/>
</dbReference>
<dbReference type="STRING" id="3218.A0A2K1J9R6"/>
<evidence type="ECO:0000256" key="5">
    <source>
        <dbReference type="ARBA" id="ARBA00022598"/>
    </source>
</evidence>
<comment type="similarity">
    <text evidence="2">Belongs to the class-I aminoacyl-tRNA synthetase family. Glutamate--tRNA ligase type 2 subfamily.</text>
</comment>
<protein>
    <recommendedName>
        <fullName evidence="3">glutamate--tRNA ligase</fullName>
        <ecNumber evidence="3">6.1.1.17</ecNumber>
    </recommendedName>
    <alternativeName>
        <fullName evidence="10">Glutamyl-tRNA synthetase</fullName>
    </alternativeName>
</protein>
<dbReference type="InterPro" id="IPR020059">
    <property type="entry name" value="Glu/Gln-tRNA-synth_Ib_codon-bd"/>
</dbReference>
<dbReference type="InterPro" id="IPR000924">
    <property type="entry name" value="Glu/Gln-tRNA-synth"/>
</dbReference>
<dbReference type="Gene3D" id="2.40.240.10">
    <property type="entry name" value="Ribosomal Protein L25, Chain P"/>
    <property type="match status" value="1"/>
</dbReference>
<evidence type="ECO:0000256" key="9">
    <source>
        <dbReference type="ARBA" id="ARBA00023146"/>
    </source>
</evidence>
<keyword evidence="7 12" id="KW-0067">ATP-binding</keyword>
<dbReference type="InterPro" id="IPR020058">
    <property type="entry name" value="Glu/Gln-tRNA-synth_Ib_cat-dom"/>
</dbReference>
<dbReference type="Gene3D" id="3.90.800.10">
    <property type="entry name" value="Glutamyl-tRNA Synthetase, Domain 3"/>
    <property type="match status" value="1"/>
</dbReference>
<dbReference type="SUPFAM" id="SSF52374">
    <property type="entry name" value="Nucleotidylyl transferase"/>
    <property type="match status" value="1"/>
</dbReference>
<evidence type="ECO:0000256" key="10">
    <source>
        <dbReference type="ARBA" id="ARBA00030865"/>
    </source>
</evidence>
<dbReference type="SUPFAM" id="SSF50715">
    <property type="entry name" value="Ribosomal protein L25-like"/>
    <property type="match status" value="1"/>
</dbReference>
<dbReference type="InterPro" id="IPR004046">
    <property type="entry name" value="GST_C"/>
</dbReference>
<dbReference type="AlphaFoldDB" id="A0A2K1J9R6"/>
<dbReference type="InParanoid" id="A0A2K1J9R6"/>
<dbReference type="InterPro" id="IPR010987">
    <property type="entry name" value="Glutathione-S-Trfase_C-like"/>
</dbReference>
<evidence type="ECO:0000313" key="15">
    <source>
        <dbReference type="EMBL" id="PNR38257.1"/>
    </source>
</evidence>
<dbReference type="SUPFAM" id="SSF47616">
    <property type="entry name" value="GST C-terminal domain-like"/>
    <property type="match status" value="1"/>
</dbReference>
<dbReference type="Pfam" id="PF00043">
    <property type="entry name" value="GST_C"/>
    <property type="match status" value="1"/>
</dbReference>
<reference evidence="15 17" key="1">
    <citation type="journal article" date="2008" name="Science">
        <title>The Physcomitrella genome reveals evolutionary insights into the conquest of land by plants.</title>
        <authorList>
            <person name="Rensing S."/>
            <person name="Lang D."/>
            <person name="Zimmer A."/>
            <person name="Terry A."/>
            <person name="Salamov A."/>
            <person name="Shapiro H."/>
            <person name="Nishiyama T."/>
            <person name="Perroud P.-F."/>
            <person name="Lindquist E."/>
            <person name="Kamisugi Y."/>
            <person name="Tanahashi T."/>
            <person name="Sakakibara K."/>
            <person name="Fujita T."/>
            <person name="Oishi K."/>
            <person name="Shin-I T."/>
            <person name="Kuroki Y."/>
            <person name="Toyoda A."/>
            <person name="Suzuki Y."/>
            <person name="Hashimoto A."/>
            <person name="Yamaguchi K."/>
            <person name="Sugano A."/>
            <person name="Kohara Y."/>
            <person name="Fujiyama A."/>
            <person name="Anterola A."/>
            <person name="Aoki S."/>
            <person name="Ashton N."/>
            <person name="Barbazuk W.B."/>
            <person name="Barker E."/>
            <person name="Bennetzen J."/>
            <person name="Bezanilla M."/>
            <person name="Blankenship R."/>
            <person name="Cho S.H."/>
            <person name="Dutcher S."/>
            <person name="Estelle M."/>
            <person name="Fawcett J.A."/>
            <person name="Gundlach H."/>
            <person name="Hanada K."/>
            <person name="Heyl A."/>
            <person name="Hicks K.A."/>
            <person name="Hugh J."/>
            <person name="Lohr M."/>
            <person name="Mayer K."/>
            <person name="Melkozernov A."/>
            <person name="Murata T."/>
            <person name="Nelson D."/>
            <person name="Pils B."/>
            <person name="Prigge M."/>
            <person name="Reiss B."/>
            <person name="Renner T."/>
            <person name="Rombauts S."/>
            <person name="Rushton P."/>
            <person name="Sanderfoot A."/>
            <person name="Schween G."/>
            <person name="Shiu S.-H."/>
            <person name="Stueber K."/>
            <person name="Theodoulou F.L."/>
            <person name="Tu H."/>
            <person name="Van de Peer Y."/>
            <person name="Verrier P.J."/>
            <person name="Waters E."/>
            <person name="Wood A."/>
            <person name="Yang L."/>
            <person name="Cove D."/>
            <person name="Cuming A."/>
            <person name="Hasebe M."/>
            <person name="Lucas S."/>
            <person name="Mishler D.B."/>
            <person name="Reski R."/>
            <person name="Grigoriev I."/>
            <person name="Quatrano R.S."/>
            <person name="Boore J.L."/>
        </authorList>
    </citation>
    <scope>NUCLEOTIDE SEQUENCE [LARGE SCALE GENOMIC DNA]</scope>
    <source>
        <strain evidence="16 17">cv. Gransden 2004</strain>
    </source>
</reference>
<evidence type="ECO:0000256" key="8">
    <source>
        <dbReference type="ARBA" id="ARBA00022917"/>
    </source>
</evidence>
<organism evidence="15">
    <name type="scientific">Physcomitrium patens</name>
    <name type="common">Spreading-leaved earth moss</name>
    <name type="synonym">Physcomitrella patens</name>
    <dbReference type="NCBI Taxonomy" id="3218"/>
    <lineage>
        <taxon>Eukaryota</taxon>
        <taxon>Viridiplantae</taxon>
        <taxon>Streptophyta</taxon>
        <taxon>Embryophyta</taxon>
        <taxon>Bryophyta</taxon>
        <taxon>Bryophytina</taxon>
        <taxon>Bryopsida</taxon>
        <taxon>Funariidae</taxon>
        <taxon>Funariales</taxon>
        <taxon>Funariaceae</taxon>
        <taxon>Physcomitrium</taxon>
    </lineage>
</organism>
<name>A0A2K1J9R6_PHYPA</name>
<comment type="catalytic activity">
    <reaction evidence="11">
        <text>tRNA(Glu) + L-glutamate + ATP = L-glutamyl-tRNA(Glu) + AMP + diphosphate</text>
        <dbReference type="Rhea" id="RHEA:23540"/>
        <dbReference type="Rhea" id="RHEA-COMP:9663"/>
        <dbReference type="Rhea" id="RHEA-COMP:9680"/>
        <dbReference type="ChEBI" id="CHEBI:29985"/>
        <dbReference type="ChEBI" id="CHEBI:30616"/>
        <dbReference type="ChEBI" id="CHEBI:33019"/>
        <dbReference type="ChEBI" id="CHEBI:78442"/>
        <dbReference type="ChEBI" id="CHEBI:78520"/>
        <dbReference type="ChEBI" id="CHEBI:456215"/>
        <dbReference type="EC" id="6.1.1.17"/>
    </reaction>
</comment>
<dbReference type="GO" id="GO:0006424">
    <property type="term" value="P:glutamyl-tRNA aminoacylation"/>
    <property type="evidence" value="ECO:0000318"/>
    <property type="project" value="GO_Central"/>
</dbReference>
<evidence type="ECO:0000313" key="16">
    <source>
        <dbReference type="EnsemblPlants" id="Pp3c16_22910V3.1"/>
    </source>
</evidence>
<dbReference type="GO" id="GO:0017102">
    <property type="term" value="C:methionyl glutamyl tRNA synthetase complex"/>
    <property type="evidence" value="ECO:0000318"/>
    <property type="project" value="GO_Central"/>
</dbReference>
<evidence type="ECO:0000256" key="2">
    <source>
        <dbReference type="ARBA" id="ARBA00008927"/>
    </source>
</evidence>
<dbReference type="PROSITE" id="PS00178">
    <property type="entry name" value="AA_TRNA_LIGASE_I"/>
    <property type="match status" value="1"/>
</dbReference>
<evidence type="ECO:0000256" key="4">
    <source>
        <dbReference type="ARBA" id="ARBA00022490"/>
    </source>
</evidence>
<evidence type="ECO:0000256" key="1">
    <source>
        <dbReference type="ARBA" id="ARBA00004496"/>
    </source>
</evidence>
<dbReference type="InterPro" id="IPR036282">
    <property type="entry name" value="Glutathione-S-Trfase_C_sf"/>
</dbReference>
<evidence type="ECO:0000259" key="14">
    <source>
        <dbReference type="PROSITE" id="PS50405"/>
    </source>
</evidence>